<evidence type="ECO:0008006" key="3">
    <source>
        <dbReference type="Google" id="ProtNLM"/>
    </source>
</evidence>
<comment type="caution">
    <text evidence="1">The sequence shown here is derived from an EMBL/GenBank/DDBJ whole genome shotgun (WGS) entry which is preliminary data.</text>
</comment>
<organism evidence="1 2">
    <name type="scientific">Chryseobacterium lathyri</name>
    <dbReference type="NCBI Taxonomy" id="395933"/>
    <lineage>
        <taxon>Bacteria</taxon>
        <taxon>Pseudomonadati</taxon>
        <taxon>Bacteroidota</taxon>
        <taxon>Flavobacteriia</taxon>
        <taxon>Flavobacteriales</taxon>
        <taxon>Weeksellaceae</taxon>
        <taxon>Chryseobacterium group</taxon>
        <taxon>Chryseobacterium</taxon>
    </lineage>
</organism>
<name>A0ABT9SLD6_9FLAO</name>
<evidence type="ECO:0000313" key="1">
    <source>
        <dbReference type="EMBL" id="MDP9959305.1"/>
    </source>
</evidence>
<gene>
    <name evidence="1" type="ORF">J2T04_001184</name>
</gene>
<keyword evidence="2" id="KW-1185">Reference proteome</keyword>
<dbReference type="Proteomes" id="UP001235513">
    <property type="component" value="Unassembled WGS sequence"/>
</dbReference>
<protein>
    <recommendedName>
        <fullName evidence="3">HNH endonuclease</fullName>
    </recommendedName>
</protein>
<dbReference type="EMBL" id="JAUSRL010000002">
    <property type="protein sequence ID" value="MDP9959305.1"/>
    <property type="molecule type" value="Genomic_DNA"/>
</dbReference>
<reference evidence="1 2" key="1">
    <citation type="submission" date="2023-07" db="EMBL/GenBank/DDBJ databases">
        <title>Sorghum-associated microbial communities from plants grown in Nebraska, USA.</title>
        <authorList>
            <person name="Schachtman D."/>
        </authorList>
    </citation>
    <scope>NUCLEOTIDE SEQUENCE [LARGE SCALE GENOMIC DNA]</scope>
    <source>
        <strain evidence="1 2">CC351</strain>
    </source>
</reference>
<dbReference type="RefSeq" id="WP_306842006.1">
    <property type="nucleotide sequence ID" value="NZ_JAUSRL010000002.1"/>
</dbReference>
<accession>A0ABT9SLD6</accession>
<proteinExistence type="predicted"/>
<sequence>MRDNFSTKTKEILAKRVAWQCSFPGCRRITVGAGHKDNTAVINLGEASHIYAASPQGPRYDESMSQDERKSIDNGIWLCKHHARIIDSDFYNYSPETLKQWKKLAEKETFKSLENFDREVLPDIPTTFISLGKSIVLNAVWKSANDGVWKFEIVNFILGDINDVIKFSDDNSDSNKYIVIETQGDGRLIVGHLNWELCENRYIISLLTSEKTARTTPYQMSDISLDFGFEDGDFKMVKGEDAAKQTIIVTLSTNFGDIHYQSSFGSFFSYYYWNFKDDVATLERLIKLEITRLISIPHQDSSSGDNKPALNFINRLINVEVLNLEIINSKIPIKLKLEWGDGKYWESEIGIYVS</sequence>
<evidence type="ECO:0000313" key="2">
    <source>
        <dbReference type="Proteomes" id="UP001235513"/>
    </source>
</evidence>